<dbReference type="Gene3D" id="1.10.3720.10">
    <property type="entry name" value="MetI-like"/>
    <property type="match status" value="1"/>
</dbReference>
<dbReference type="Gene3D" id="3.40.190.10">
    <property type="entry name" value="Periplasmic binding protein-like II"/>
    <property type="match status" value="1"/>
</dbReference>
<evidence type="ECO:0000256" key="4">
    <source>
        <dbReference type="ARBA" id="ARBA00022692"/>
    </source>
</evidence>
<dbReference type="PANTHER" id="PTHR47737:SF1">
    <property type="entry name" value="GLYCINE BETAINE_PROLINE BETAINE TRANSPORT SYSTEM PERMEASE PROTEIN PROW"/>
    <property type="match status" value="1"/>
</dbReference>
<keyword evidence="2 9" id="KW-0813">Transport</keyword>
<evidence type="ECO:0000313" key="13">
    <source>
        <dbReference type="Proteomes" id="UP000580517"/>
    </source>
</evidence>
<organism evidence="12 13">
    <name type="scientific">Allopusillimonas soli</name>
    <dbReference type="NCBI Taxonomy" id="659016"/>
    <lineage>
        <taxon>Bacteria</taxon>
        <taxon>Pseudomonadati</taxon>
        <taxon>Pseudomonadota</taxon>
        <taxon>Betaproteobacteria</taxon>
        <taxon>Burkholderiales</taxon>
        <taxon>Alcaligenaceae</taxon>
        <taxon>Allopusillimonas</taxon>
    </lineage>
</organism>
<comment type="similarity">
    <text evidence="8">In the N-terminal section; belongs to the binding-protein-dependent transport system permease family.</text>
</comment>
<dbReference type="GO" id="GO:0005275">
    <property type="term" value="F:amine transmembrane transporter activity"/>
    <property type="evidence" value="ECO:0007669"/>
    <property type="project" value="TreeGrafter"/>
</dbReference>
<dbReference type="SUPFAM" id="SSF53850">
    <property type="entry name" value="Periplasmic binding protein-like II"/>
    <property type="match status" value="1"/>
</dbReference>
<evidence type="ECO:0000256" key="1">
    <source>
        <dbReference type="ARBA" id="ARBA00004651"/>
    </source>
</evidence>
<feature type="transmembrane region" description="Helical" evidence="9">
    <location>
        <begin position="455"/>
        <end position="473"/>
    </location>
</feature>
<proteinExistence type="inferred from homology"/>
<keyword evidence="3" id="KW-1003">Cell membrane</keyword>
<dbReference type="CDD" id="cd06261">
    <property type="entry name" value="TM_PBP2"/>
    <property type="match status" value="1"/>
</dbReference>
<dbReference type="EMBL" id="JACCEW010000003">
    <property type="protein sequence ID" value="NYT37189.1"/>
    <property type="molecule type" value="Genomic_DNA"/>
</dbReference>
<dbReference type="Pfam" id="PF04069">
    <property type="entry name" value="OpuAC"/>
    <property type="match status" value="1"/>
</dbReference>
<evidence type="ECO:0000313" key="12">
    <source>
        <dbReference type="EMBL" id="NYT37189.1"/>
    </source>
</evidence>
<feature type="domain" description="ABC transmembrane type-1" evidence="11">
    <location>
        <begin position="476"/>
        <end position="655"/>
    </location>
</feature>
<evidence type="ECO:0000256" key="2">
    <source>
        <dbReference type="ARBA" id="ARBA00022448"/>
    </source>
</evidence>
<dbReference type="SUPFAM" id="SSF161098">
    <property type="entry name" value="MetI-like"/>
    <property type="match status" value="1"/>
</dbReference>
<dbReference type="GO" id="GO:0015226">
    <property type="term" value="F:carnitine transmembrane transporter activity"/>
    <property type="evidence" value="ECO:0007669"/>
    <property type="project" value="TreeGrafter"/>
</dbReference>
<evidence type="ECO:0000256" key="8">
    <source>
        <dbReference type="ARBA" id="ARBA00035652"/>
    </source>
</evidence>
<evidence type="ECO:0000256" key="5">
    <source>
        <dbReference type="ARBA" id="ARBA00022989"/>
    </source>
</evidence>
<evidence type="ECO:0000256" key="6">
    <source>
        <dbReference type="ARBA" id="ARBA00023136"/>
    </source>
</evidence>
<keyword evidence="6 9" id="KW-0472">Membrane</keyword>
<dbReference type="FunFam" id="1.10.3720.10:FF:000001">
    <property type="entry name" value="Glycine betaine ABC transporter, permease"/>
    <property type="match status" value="1"/>
</dbReference>
<dbReference type="Proteomes" id="UP000580517">
    <property type="component" value="Unassembled WGS sequence"/>
</dbReference>
<dbReference type="Gene3D" id="3.40.190.100">
    <property type="entry name" value="Glycine betaine-binding periplasmic protein, domain 2"/>
    <property type="match status" value="1"/>
</dbReference>
<dbReference type="InterPro" id="IPR007210">
    <property type="entry name" value="ABC_Gly_betaine_transp_sub-bd"/>
</dbReference>
<dbReference type="GO" id="GO:0015871">
    <property type="term" value="P:choline transport"/>
    <property type="evidence" value="ECO:0007669"/>
    <property type="project" value="TreeGrafter"/>
</dbReference>
<dbReference type="InterPro" id="IPR000515">
    <property type="entry name" value="MetI-like"/>
</dbReference>
<feature type="region of interest" description="Disordered" evidence="10">
    <location>
        <begin position="339"/>
        <end position="380"/>
    </location>
</feature>
<dbReference type="PANTHER" id="PTHR47737">
    <property type="entry name" value="GLYCINE BETAINE/PROLINE BETAINE TRANSPORT SYSTEM PERMEASE PROTEIN PROW"/>
    <property type="match status" value="1"/>
</dbReference>
<dbReference type="InterPro" id="IPR035906">
    <property type="entry name" value="MetI-like_sf"/>
</dbReference>
<comment type="subcellular location">
    <subcellularLocation>
        <location evidence="1 9">Cell membrane</location>
        <topology evidence="1 9">Multi-pass membrane protein</topology>
    </subcellularLocation>
</comment>
<dbReference type="Pfam" id="PF00528">
    <property type="entry name" value="BPD_transp_1"/>
    <property type="match status" value="1"/>
</dbReference>
<feature type="transmembrane region" description="Helical" evidence="9">
    <location>
        <begin position="479"/>
        <end position="502"/>
    </location>
</feature>
<keyword evidence="4 9" id="KW-0812">Transmembrane</keyword>
<dbReference type="AlphaFoldDB" id="A0A853FB87"/>
<evidence type="ECO:0000256" key="10">
    <source>
        <dbReference type="SAM" id="MobiDB-lite"/>
    </source>
</evidence>
<comment type="caution">
    <text evidence="12">The sequence shown here is derived from an EMBL/GenBank/DDBJ whole genome shotgun (WGS) entry which is preliminary data.</text>
</comment>
<keyword evidence="13" id="KW-1185">Reference proteome</keyword>
<reference evidence="12 13" key="1">
    <citation type="submission" date="2020-07" db="EMBL/GenBank/DDBJ databases">
        <title>Taxonomic revisions and descriptions of new bacterial species based on genomic comparisons in the high-G+C-content subgroup of the family Alcaligenaceae.</title>
        <authorList>
            <person name="Szabo A."/>
            <person name="Felfoldi T."/>
        </authorList>
    </citation>
    <scope>NUCLEOTIDE SEQUENCE [LARGE SCALE GENOMIC DNA]</scope>
    <source>
        <strain evidence="12 13">DSM 25264</strain>
    </source>
</reference>
<feature type="transmembrane region" description="Helical" evidence="9">
    <location>
        <begin position="637"/>
        <end position="655"/>
    </location>
</feature>
<comment type="similarity">
    <text evidence="7">In the C-terminal section; belongs to the OsmX family.</text>
</comment>
<evidence type="ECO:0000256" key="7">
    <source>
        <dbReference type="ARBA" id="ARBA00035642"/>
    </source>
</evidence>
<dbReference type="GO" id="GO:0043190">
    <property type="term" value="C:ATP-binding cassette (ABC) transporter complex"/>
    <property type="evidence" value="ECO:0007669"/>
    <property type="project" value="InterPro"/>
</dbReference>
<protein>
    <submittedName>
        <fullName evidence="12">ABC transporter permease subunit</fullName>
    </submittedName>
</protein>
<evidence type="ECO:0000259" key="11">
    <source>
        <dbReference type="PROSITE" id="PS50928"/>
    </source>
</evidence>
<dbReference type="Gene3D" id="3.10.105.10">
    <property type="entry name" value="Dipeptide-binding Protein, Domain 3"/>
    <property type="match status" value="1"/>
</dbReference>
<name>A0A853FB87_9BURK</name>
<dbReference type="CDD" id="cd13641">
    <property type="entry name" value="PBP2_HisX_like"/>
    <property type="match status" value="1"/>
</dbReference>
<dbReference type="GO" id="GO:0031460">
    <property type="term" value="P:glycine betaine transport"/>
    <property type="evidence" value="ECO:0007669"/>
    <property type="project" value="TreeGrafter"/>
</dbReference>
<sequence>MILLVASTGSQLAHAADAPASGGCNHGQVVKLADQTWESATFTTHVISALLRAAFECKTEIVPGTPAATESALAQGDLDIIAEQWSGRSPIIEKAVKAGDVLVVGDTLAGGAEQGWYVPDYVVHGDKARGIEPMAPDLNSWKDLPRYKQLFRDPEVPGKGRFLNCPAGWVCEKTNTRLLKIHELDKDYNNFRAGTGAALDSAISSAYDRGKPILFYYWQPAGLMAKYKFHKIEQDPFNQACWDTIVSGEGTLCSSDFLVAHLSVAVSRGFASDNPDIIAFFRKLQFQPPLLNSMILEMTEDRRSGDAMARRFLHDHPEVWRAWLPAEAVARANAALGMTPAADASPSGEAATQPESTSVQPGAGQPQDDGAADSRPASQDGPAWSGIFPNWSVAAFINERLVAMVKRYGDQFRRASETILTTVLLPVEQAMQAVPPWLFLILVALLSWHATRKPVTTIAYVVCLYLIGAVGLWDKLMQTFALVLVSTVFSIVIGVPVGIAAAGSRILRRILTPILDVMQTLPSFVYLIPVLMLFGLGKVPALFATIIYAVPPLIRLTVLGLRQVDRNVMEAAQSFGVTRWQMLTRVTLPLARPSIMAGINQTTMMALAMVVVASMIGARGLGEDVLAGIQTLDVGRGLQAGVAIVILAIVIDRITQAYGRPRRRRQAMLRQEDAR</sequence>
<evidence type="ECO:0000256" key="3">
    <source>
        <dbReference type="ARBA" id="ARBA00022475"/>
    </source>
</evidence>
<accession>A0A853FB87</accession>
<comment type="similarity">
    <text evidence="9">Belongs to the binding-protein-dependent transport system permease family.</text>
</comment>
<evidence type="ECO:0000256" key="9">
    <source>
        <dbReference type="RuleBase" id="RU363032"/>
    </source>
</evidence>
<gene>
    <name evidence="12" type="ORF">H0A68_09930</name>
</gene>
<dbReference type="PROSITE" id="PS50928">
    <property type="entry name" value="ABC_TM1"/>
    <property type="match status" value="1"/>
</dbReference>
<feature type="transmembrane region" description="Helical" evidence="9">
    <location>
        <begin position="595"/>
        <end position="617"/>
    </location>
</feature>
<keyword evidence="5 9" id="KW-1133">Transmembrane helix</keyword>